<evidence type="ECO:0000313" key="2">
    <source>
        <dbReference type="Proteomes" id="UP001159428"/>
    </source>
</evidence>
<protein>
    <recommendedName>
        <fullName evidence="3">BAH domain-containing protein</fullName>
    </recommendedName>
</protein>
<comment type="caution">
    <text evidence="1">The sequence shown here is derived from an EMBL/GenBank/DDBJ whole genome shotgun (WGS) entry which is preliminary data.</text>
</comment>
<gene>
    <name evidence="1" type="ORF">PMEA_00017350</name>
</gene>
<evidence type="ECO:0008006" key="3">
    <source>
        <dbReference type="Google" id="ProtNLM"/>
    </source>
</evidence>
<feature type="non-terminal residue" evidence="1">
    <location>
        <position position="1"/>
    </location>
</feature>
<accession>A0AAU9VQG7</accession>
<dbReference type="EMBL" id="CALNXJ010000003">
    <property type="protein sequence ID" value="CAH3035471.1"/>
    <property type="molecule type" value="Genomic_DNA"/>
</dbReference>
<name>A0AAU9VQG7_9CNID</name>
<dbReference type="Proteomes" id="UP001159428">
    <property type="component" value="Unassembled WGS sequence"/>
</dbReference>
<dbReference type="PANTHER" id="PTHR46601">
    <property type="entry name" value="ULP_PROTEASE DOMAIN-CONTAINING PROTEIN"/>
    <property type="match status" value="1"/>
</dbReference>
<organism evidence="1 2">
    <name type="scientific">Pocillopora meandrina</name>
    <dbReference type="NCBI Taxonomy" id="46732"/>
    <lineage>
        <taxon>Eukaryota</taxon>
        <taxon>Metazoa</taxon>
        <taxon>Cnidaria</taxon>
        <taxon>Anthozoa</taxon>
        <taxon>Hexacorallia</taxon>
        <taxon>Scleractinia</taxon>
        <taxon>Astrocoeniina</taxon>
        <taxon>Pocilloporidae</taxon>
        <taxon>Pocillopora</taxon>
    </lineage>
</organism>
<evidence type="ECO:0000313" key="1">
    <source>
        <dbReference type="EMBL" id="CAH3035471.1"/>
    </source>
</evidence>
<keyword evidence="2" id="KW-1185">Reference proteome</keyword>
<proteinExistence type="predicted"/>
<sequence length="285" mass="32118">FSTSHAKGEQDAAGSHVKQKVSQAVLRRIATITSARSMHDFLVQHFSQPAPSSFSARTKSVQLKRRIFHFVPSSGEGSVVRNRAGRKFTELKGIKKLHCMKTTPQQGKVFVRHRSCYCISCIVNDEENCTNKAWLDEWKPLELTREGDVATTRQASEAPILDHDTASYIADLASKGSTVAIAAEDDPVYGFYLLQVTSDGVEELDSNVTDDYQCHYYRGDRVLKGHFYIRENIHDMAFTIDEKRKAFVHAATVRHICGDLPVRKIGRKSIYKLPLKENEEIIASM</sequence>
<reference evidence="1 2" key="1">
    <citation type="submission" date="2022-05" db="EMBL/GenBank/DDBJ databases">
        <authorList>
            <consortium name="Genoscope - CEA"/>
            <person name="William W."/>
        </authorList>
    </citation>
    <scope>NUCLEOTIDE SEQUENCE [LARGE SCALE GENOMIC DNA]</scope>
</reference>
<dbReference type="PANTHER" id="PTHR46601:SF1">
    <property type="entry name" value="ADF-H DOMAIN-CONTAINING PROTEIN"/>
    <property type="match status" value="1"/>
</dbReference>
<dbReference type="AlphaFoldDB" id="A0AAU9VQG7"/>